<evidence type="ECO:0000313" key="4">
    <source>
        <dbReference type="Proteomes" id="UP000239899"/>
    </source>
</evidence>
<dbReference type="OrthoDB" id="515704at2759"/>
<feature type="domain" description="BTB" evidence="2">
    <location>
        <begin position="27"/>
        <end position="102"/>
    </location>
</feature>
<reference evidence="3 4" key="1">
    <citation type="journal article" date="2018" name="Plant J.">
        <title>Genome sequences of Chlorella sorokiniana UTEX 1602 and Micractinium conductrix SAG 241.80: implications to maltose excretion by a green alga.</title>
        <authorList>
            <person name="Arriola M.B."/>
            <person name="Velmurugan N."/>
            <person name="Zhang Y."/>
            <person name="Plunkett M.H."/>
            <person name="Hondzo H."/>
            <person name="Barney B.M."/>
        </authorList>
    </citation>
    <scope>NUCLEOTIDE SEQUENCE [LARGE SCALE GENOMIC DNA]</scope>
    <source>
        <strain evidence="4">UTEX 1602</strain>
    </source>
</reference>
<gene>
    <name evidence="3" type="ORF">C2E21_6768</name>
</gene>
<name>A0A2P6TKD3_CHLSO</name>
<accession>A0A2P6TKD3</accession>
<organism evidence="3 4">
    <name type="scientific">Chlorella sorokiniana</name>
    <name type="common">Freshwater green alga</name>
    <dbReference type="NCBI Taxonomy" id="3076"/>
    <lineage>
        <taxon>Eukaryota</taxon>
        <taxon>Viridiplantae</taxon>
        <taxon>Chlorophyta</taxon>
        <taxon>core chlorophytes</taxon>
        <taxon>Trebouxiophyceae</taxon>
        <taxon>Chlorellales</taxon>
        <taxon>Chlorellaceae</taxon>
        <taxon>Chlorella clade</taxon>
        <taxon>Chlorella</taxon>
    </lineage>
</organism>
<dbReference type="InterPro" id="IPR000210">
    <property type="entry name" value="BTB/POZ_dom"/>
</dbReference>
<evidence type="ECO:0000256" key="1">
    <source>
        <dbReference type="ARBA" id="ARBA00004906"/>
    </source>
</evidence>
<dbReference type="PROSITE" id="PS50097">
    <property type="entry name" value="BTB"/>
    <property type="match status" value="1"/>
</dbReference>
<proteinExistence type="predicted"/>
<evidence type="ECO:0000259" key="2">
    <source>
        <dbReference type="PROSITE" id="PS50097"/>
    </source>
</evidence>
<dbReference type="Gene3D" id="3.30.710.10">
    <property type="entry name" value="Potassium Channel Kv1.1, Chain A"/>
    <property type="match status" value="1"/>
</dbReference>
<comment type="pathway">
    <text evidence="1">Protein modification; protein ubiquitination.</text>
</comment>
<dbReference type="EMBL" id="LHPG02000013">
    <property type="protein sequence ID" value="PRW44536.1"/>
    <property type="molecule type" value="Genomic_DNA"/>
</dbReference>
<sequence>MAPFTTEMDWADPAAFYLGDGSLADVADVAIVHRASGLRLPAHSHILAQQSRVMRDLFLSLRGQTSGRKRKADEEEGAAMELESPFNDYSLQEVSFLLRLVYRPSDLTDRNLESVLEHLPGITRLANSLNAASQLASVDKFLAVKAAHSYSGAVKWTQLAEQCGLDNTWAAGVRALASKFLKLPAGAPPAYRCATGLIGLSHETVIAVLAAVAAAVNRIDSPSLNTAVSSIPDAAIKVAGRSEAALGSASLVWEVPQLASLLGKRESPAIGPASLGATFQDECPPGVALAAALTVQLIGQTNAVVSTRRQSHTLSKSNPTMGWSWFMDTNGMAARLSSAAGKGTFKVQVEWLELQPSADEE</sequence>
<dbReference type="AlphaFoldDB" id="A0A2P6TKD3"/>
<comment type="caution">
    <text evidence="3">The sequence shown here is derived from an EMBL/GenBank/DDBJ whole genome shotgun (WGS) entry which is preliminary data.</text>
</comment>
<keyword evidence="4" id="KW-1185">Reference proteome</keyword>
<protein>
    <submittedName>
        <fullName evidence="3">BTB POZ and TAZ domain-containing 1-like isoform X1</fullName>
    </submittedName>
</protein>
<dbReference type="Proteomes" id="UP000239899">
    <property type="component" value="Unassembled WGS sequence"/>
</dbReference>
<dbReference type="InterPro" id="IPR011333">
    <property type="entry name" value="SKP1/BTB/POZ_sf"/>
</dbReference>
<dbReference type="CDD" id="cd18186">
    <property type="entry name" value="BTB_POZ_ZBTB_KLHL-like"/>
    <property type="match status" value="1"/>
</dbReference>
<evidence type="ECO:0000313" key="3">
    <source>
        <dbReference type="EMBL" id="PRW44536.1"/>
    </source>
</evidence>